<name>A0A2G3PKA0_WILMA</name>
<evidence type="ECO:0000256" key="5">
    <source>
        <dbReference type="ARBA" id="ARBA00023002"/>
    </source>
</evidence>
<feature type="domain" description="Acyl-CoA dehydrogenase/oxidase C-terminal" evidence="6">
    <location>
        <begin position="193"/>
        <end position="304"/>
    </location>
</feature>
<dbReference type="RefSeq" id="WP_099384429.1">
    <property type="nucleotide sequence ID" value="NZ_PEBD01000010.1"/>
</dbReference>
<dbReference type="EMBL" id="PEBD01000010">
    <property type="protein sequence ID" value="PHV66166.1"/>
    <property type="molecule type" value="Genomic_DNA"/>
</dbReference>
<dbReference type="GO" id="GO:0050660">
    <property type="term" value="F:flavin adenine dinucleotide binding"/>
    <property type="evidence" value="ECO:0007669"/>
    <property type="project" value="InterPro"/>
</dbReference>
<proteinExistence type="inferred from homology"/>
<dbReference type="InterPro" id="IPR037069">
    <property type="entry name" value="AcylCoA_DH/ox_N_sf"/>
</dbReference>
<dbReference type="Proteomes" id="UP000225108">
    <property type="component" value="Unassembled WGS sequence"/>
</dbReference>
<dbReference type="Pfam" id="PF00441">
    <property type="entry name" value="Acyl-CoA_dh_1"/>
    <property type="match status" value="1"/>
</dbReference>
<dbReference type="AlphaFoldDB" id="A0A2G3PKA0"/>
<keyword evidence="5" id="KW-0560">Oxidoreductase</keyword>
<dbReference type="GO" id="GO:0003995">
    <property type="term" value="F:acyl-CoA dehydrogenase activity"/>
    <property type="evidence" value="ECO:0007669"/>
    <property type="project" value="TreeGrafter"/>
</dbReference>
<evidence type="ECO:0000256" key="2">
    <source>
        <dbReference type="ARBA" id="ARBA00009347"/>
    </source>
</evidence>
<evidence type="ECO:0000256" key="4">
    <source>
        <dbReference type="ARBA" id="ARBA00022827"/>
    </source>
</evidence>
<sequence length="340" mass="36908">MNDDYKELVDMLASVFSRNRGTNEERDEASVDYELWKRLASLGLDRLTGGESRNGSGGSWIESMYLLEAVGRDAARAPIAENDLLAGWLLDNAAIQADDDLIRTAAVTDARGFSRAVPWGRAVDRVVILYPRSDAWFVADVPVPLAEASLGVNYAGEPRDDMGFELSGLSGIQVDEGAVREFHFRGGLARAHLIVGAMSRIQQLVVEHTTVRVQFGRPLAKFQAVQQLVADLASEAEVARAGAEAAAHLVHERGFSDSHSRFAIAASLSMAGHATSTVVRNAHQAMGAIGFTAEHELHRHTNRLLSWRSDFGSVRSWDDYLTEVAISAGAAKLWPSIIGS</sequence>
<evidence type="ECO:0000313" key="7">
    <source>
        <dbReference type="EMBL" id="PHV66166.1"/>
    </source>
</evidence>
<dbReference type="PANTHER" id="PTHR43884:SF20">
    <property type="entry name" value="ACYL-COA DEHYDROGENASE FADE28"/>
    <property type="match status" value="1"/>
</dbReference>
<evidence type="ECO:0000259" key="6">
    <source>
        <dbReference type="Pfam" id="PF00441"/>
    </source>
</evidence>
<protein>
    <submittedName>
        <fullName evidence="7">Acyl-CoA dehydrogenase</fullName>
    </submittedName>
</protein>
<dbReference type="SUPFAM" id="SSF47203">
    <property type="entry name" value="Acyl-CoA dehydrogenase C-terminal domain-like"/>
    <property type="match status" value="1"/>
</dbReference>
<dbReference type="Gene3D" id="1.20.140.10">
    <property type="entry name" value="Butyryl-CoA Dehydrogenase, subunit A, domain 3"/>
    <property type="match status" value="1"/>
</dbReference>
<keyword evidence="3" id="KW-0285">Flavoprotein</keyword>
<organism evidence="7 8">
    <name type="scientific">Williamsia marianensis</name>
    <dbReference type="NCBI Taxonomy" id="85044"/>
    <lineage>
        <taxon>Bacteria</taxon>
        <taxon>Bacillati</taxon>
        <taxon>Actinomycetota</taxon>
        <taxon>Actinomycetes</taxon>
        <taxon>Mycobacteriales</taxon>
        <taxon>Nocardiaceae</taxon>
        <taxon>Williamsia</taxon>
    </lineage>
</organism>
<dbReference type="SUPFAM" id="SSF56645">
    <property type="entry name" value="Acyl-CoA dehydrogenase NM domain-like"/>
    <property type="match status" value="1"/>
</dbReference>
<evidence type="ECO:0000256" key="3">
    <source>
        <dbReference type="ARBA" id="ARBA00022630"/>
    </source>
</evidence>
<dbReference type="PANTHER" id="PTHR43884">
    <property type="entry name" value="ACYL-COA DEHYDROGENASE"/>
    <property type="match status" value="1"/>
</dbReference>
<comment type="caution">
    <text evidence="7">The sequence shown here is derived from an EMBL/GenBank/DDBJ whole genome shotgun (WGS) entry which is preliminary data.</text>
</comment>
<dbReference type="InterPro" id="IPR009100">
    <property type="entry name" value="AcylCoA_DH/oxidase_NM_dom_sf"/>
</dbReference>
<dbReference type="InterPro" id="IPR036250">
    <property type="entry name" value="AcylCo_DH-like_C"/>
</dbReference>
<accession>A0A2G3PKA0</accession>
<evidence type="ECO:0000256" key="1">
    <source>
        <dbReference type="ARBA" id="ARBA00001974"/>
    </source>
</evidence>
<dbReference type="InterPro" id="IPR009075">
    <property type="entry name" value="AcylCo_DH/oxidase_C"/>
</dbReference>
<comment type="cofactor">
    <cofactor evidence="1">
        <name>FAD</name>
        <dbReference type="ChEBI" id="CHEBI:57692"/>
    </cofactor>
</comment>
<comment type="similarity">
    <text evidence="2">Belongs to the acyl-CoA dehydrogenase family.</text>
</comment>
<gene>
    <name evidence="7" type="ORF">CSW57_21350</name>
</gene>
<evidence type="ECO:0000313" key="8">
    <source>
        <dbReference type="Proteomes" id="UP000225108"/>
    </source>
</evidence>
<dbReference type="Gene3D" id="1.10.540.10">
    <property type="entry name" value="Acyl-CoA dehydrogenase/oxidase, N-terminal domain"/>
    <property type="match status" value="1"/>
</dbReference>
<keyword evidence="4" id="KW-0274">FAD</keyword>
<reference evidence="7 8" key="1">
    <citation type="submission" date="2017-10" db="EMBL/GenBank/DDBJ databases">
        <title>The draft genome sequence of Williamsia sp. BULT 1.1 isolated from the semi-arid grassland soils from South Africa.</title>
        <authorList>
            <person name="Kabwe M.H."/>
            <person name="Govender N."/>
            <person name="Mutseka Lunga P."/>
            <person name="Vikram S."/>
            <person name="Makhalanyane T.P."/>
        </authorList>
    </citation>
    <scope>NUCLEOTIDE SEQUENCE [LARGE SCALE GENOMIC DNA]</scope>
    <source>
        <strain evidence="7 8">BULT 1.1</strain>
    </source>
</reference>